<dbReference type="Pfam" id="PF00867">
    <property type="entry name" value="XPG_I"/>
    <property type="match status" value="1"/>
</dbReference>
<dbReference type="SUPFAM" id="SSF88723">
    <property type="entry name" value="PIN domain-like"/>
    <property type="match status" value="1"/>
</dbReference>
<evidence type="ECO:0000313" key="4">
    <source>
        <dbReference type="Proteomes" id="UP000015100"/>
    </source>
</evidence>
<accession>S8BX51</accession>
<keyword evidence="4" id="KW-1185">Reference proteome</keyword>
<proteinExistence type="predicted"/>
<dbReference type="Proteomes" id="UP000015100">
    <property type="component" value="Unassembled WGS sequence"/>
</dbReference>
<dbReference type="InterPro" id="IPR029060">
    <property type="entry name" value="PIN-like_dom_sf"/>
</dbReference>
<reference evidence="4" key="2">
    <citation type="submission" date="2013-04" db="EMBL/GenBank/DDBJ databases">
        <title>Genomic mechanisms accounting for the adaptation to parasitism in nematode-trapping fungi.</title>
        <authorList>
            <person name="Ahren D.G."/>
        </authorList>
    </citation>
    <scope>NUCLEOTIDE SEQUENCE [LARGE SCALE GENOMIC DNA]</scope>
    <source>
        <strain evidence="4">CBS 200.50</strain>
    </source>
</reference>
<organism evidence="3 4">
    <name type="scientific">Dactylellina haptotyla (strain CBS 200.50)</name>
    <name type="common">Nematode-trapping fungus</name>
    <name type="synonym">Monacrosporium haptotylum</name>
    <dbReference type="NCBI Taxonomy" id="1284197"/>
    <lineage>
        <taxon>Eukaryota</taxon>
        <taxon>Fungi</taxon>
        <taxon>Dikarya</taxon>
        <taxon>Ascomycota</taxon>
        <taxon>Pezizomycotina</taxon>
        <taxon>Orbiliomycetes</taxon>
        <taxon>Orbiliales</taxon>
        <taxon>Orbiliaceae</taxon>
        <taxon>Dactylellina</taxon>
    </lineage>
</organism>
<dbReference type="EMBL" id="AQGS01000443">
    <property type="protein sequence ID" value="EPS39842.1"/>
    <property type="molecule type" value="Genomic_DNA"/>
</dbReference>
<name>S8BX51_DACHA</name>
<dbReference type="AlphaFoldDB" id="S8BX51"/>
<dbReference type="STRING" id="1284197.S8BX51"/>
<feature type="region of interest" description="Disordered" evidence="1">
    <location>
        <begin position="432"/>
        <end position="452"/>
    </location>
</feature>
<dbReference type="InterPro" id="IPR006086">
    <property type="entry name" value="XPG-I_dom"/>
</dbReference>
<gene>
    <name evidence="3" type="ORF">H072_6207</name>
</gene>
<protein>
    <recommendedName>
        <fullName evidence="2">XPG-I domain-containing protein</fullName>
    </recommendedName>
</protein>
<reference evidence="3 4" key="1">
    <citation type="journal article" date="2013" name="PLoS Genet.">
        <title>Genomic mechanisms accounting for the adaptation to parasitism in nematode-trapping fungi.</title>
        <authorList>
            <person name="Meerupati T."/>
            <person name="Andersson K.M."/>
            <person name="Friman E."/>
            <person name="Kumar D."/>
            <person name="Tunlid A."/>
            <person name="Ahren D."/>
        </authorList>
    </citation>
    <scope>NUCLEOTIDE SEQUENCE [LARGE SCALE GENOMIC DNA]</scope>
    <source>
        <strain evidence="3 4">CBS 200.50</strain>
    </source>
</reference>
<comment type="caution">
    <text evidence="3">The sequence shown here is derived from an EMBL/GenBank/DDBJ whole genome shotgun (WGS) entry which is preliminary data.</text>
</comment>
<evidence type="ECO:0000313" key="3">
    <source>
        <dbReference type="EMBL" id="EPS39842.1"/>
    </source>
</evidence>
<feature type="domain" description="XPG-I" evidence="2">
    <location>
        <begin position="114"/>
        <end position="206"/>
    </location>
</feature>
<dbReference type="OrthoDB" id="2959108at2759"/>
<dbReference type="Gene3D" id="3.40.50.1010">
    <property type="entry name" value="5'-nuclease"/>
    <property type="match status" value="1"/>
</dbReference>
<dbReference type="HOGENOM" id="CLU_444817_0_0_1"/>
<feature type="compositionally biased region" description="Low complexity" evidence="1">
    <location>
        <begin position="516"/>
        <end position="525"/>
    </location>
</feature>
<evidence type="ECO:0000259" key="2">
    <source>
        <dbReference type="Pfam" id="PF00867"/>
    </source>
</evidence>
<evidence type="ECO:0000256" key="1">
    <source>
        <dbReference type="SAM" id="MobiDB-lite"/>
    </source>
</evidence>
<feature type="region of interest" description="Disordered" evidence="1">
    <location>
        <begin position="506"/>
        <end position="529"/>
    </location>
</feature>
<sequence>MSNSCHNKSIRPLRIAINAEEWWEAFTNGMSERSNDGKYRESQTEECIGDRVWELSTMNVQVWFVFPEFIERRQTRTKRGRGANIIGDRMKCLRQMLRLMNVPCHDVKENPLIECVRMQRGGVVDAVWTENSDAILYGCTQVLKFIRLSDCEKCCPKYQNITRLVREGKLPPGRDIDYHHVRYYKVPEILEVIRFTREELIICALLGATSSAGATILSRKVVELDRSPTNWQRITKCNNAQQLALVQAEIETKLNVEGFDLRKLSCHLTFNKLRAYLQPKWPALVPADTKLKDIKKAWTKPLHEYRLREFCYANFKMSSHDFIQCYGAGILGRKLILADTAARASILKQPRLGVKLAPIQNSSSLVRLQFKPYWGTDISFDLLLDHEESAAQELSTPLFSCEDDTEEGFARALIEPHLSPEQTLEYQAGFTTGVKRRHPESRDPNPRPQKRIPVEVISKLTERAKALFNDLDRMRSLLSDQDSVLVNMTPIVPNVNTTQVAEFPEQVPTSAGDNETSSSPPTASPEQRHLRIPVLGAALNRYLSDSTAPAPPPYEPRRLELATAHILPDIPLVPAVRVAMSTPDPAPKAESALTSSFAVVIPMRGGKESPIIID</sequence>
<dbReference type="GO" id="GO:0004518">
    <property type="term" value="F:nuclease activity"/>
    <property type="evidence" value="ECO:0007669"/>
    <property type="project" value="InterPro"/>
</dbReference>